<sequence>MKTPHMTTKETAEYIGVHPDTLRKYVHQENLPVLRFPGRRKWMFRKDLVDQWVEKRSQPEIYINGQLEKETVHQEYGKIRVLQP</sequence>
<dbReference type="Gene3D" id="1.10.10.10">
    <property type="entry name" value="Winged helix-like DNA-binding domain superfamily/Winged helix DNA-binding domain"/>
    <property type="match status" value="1"/>
</dbReference>
<name>A0A7C8GVG0_9BACI</name>
<dbReference type="NCBIfam" id="TIGR01764">
    <property type="entry name" value="excise"/>
    <property type="match status" value="1"/>
</dbReference>
<comment type="caution">
    <text evidence="2">The sequence shown here is derived from an EMBL/GenBank/DDBJ whole genome shotgun (WGS) entry which is preliminary data.</text>
</comment>
<dbReference type="OrthoDB" id="515428at2"/>
<dbReference type="RefSeq" id="WP_153400974.1">
    <property type="nucleotide sequence ID" value="NZ_ML762424.1"/>
</dbReference>
<protein>
    <submittedName>
        <fullName evidence="2">Helix-turn-helix domain-containing protein</fullName>
    </submittedName>
</protein>
<proteinExistence type="predicted"/>
<dbReference type="EMBL" id="WEID01000006">
    <property type="protein sequence ID" value="KAB8139069.1"/>
    <property type="molecule type" value="Genomic_DNA"/>
</dbReference>
<dbReference type="GO" id="GO:0003677">
    <property type="term" value="F:DNA binding"/>
    <property type="evidence" value="ECO:0007669"/>
    <property type="project" value="InterPro"/>
</dbReference>
<evidence type="ECO:0000259" key="1">
    <source>
        <dbReference type="Pfam" id="PF12728"/>
    </source>
</evidence>
<keyword evidence="3" id="KW-1185">Reference proteome</keyword>
<dbReference type="SUPFAM" id="SSF46955">
    <property type="entry name" value="Putative DNA-binding domain"/>
    <property type="match status" value="1"/>
</dbReference>
<dbReference type="Proteomes" id="UP000480246">
    <property type="component" value="Unassembled WGS sequence"/>
</dbReference>
<gene>
    <name evidence="2" type="ORF">F9U64_01340</name>
</gene>
<reference evidence="2 3" key="1">
    <citation type="submission" date="2019-10" db="EMBL/GenBank/DDBJ databases">
        <title>Gracilibacillus sp. nov. isolated from rice seeds.</title>
        <authorList>
            <person name="He S."/>
        </authorList>
    </citation>
    <scope>NUCLEOTIDE SEQUENCE [LARGE SCALE GENOMIC DNA]</scope>
    <source>
        <strain evidence="2 3">TD8</strain>
    </source>
</reference>
<dbReference type="AlphaFoldDB" id="A0A7C8GVG0"/>
<dbReference type="InterPro" id="IPR041657">
    <property type="entry name" value="HTH_17"/>
</dbReference>
<evidence type="ECO:0000313" key="3">
    <source>
        <dbReference type="Proteomes" id="UP000480246"/>
    </source>
</evidence>
<dbReference type="InterPro" id="IPR036388">
    <property type="entry name" value="WH-like_DNA-bd_sf"/>
</dbReference>
<organism evidence="2 3">
    <name type="scientific">Gracilibacillus oryzae</name>
    <dbReference type="NCBI Taxonomy" id="1672701"/>
    <lineage>
        <taxon>Bacteria</taxon>
        <taxon>Bacillati</taxon>
        <taxon>Bacillota</taxon>
        <taxon>Bacilli</taxon>
        <taxon>Bacillales</taxon>
        <taxon>Bacillaceae</taxon>
        <taxon>Gracilibacillus</taxon>
    </lineage>
</organism>
<accession>A0A7C8GVG0</accession>
<dbReference type="InterPro" id="IPR010093">
    <property type="entry name" value="SinI_DNA-bd"/>
</dbReference>
<dbReference type="Pfam" id="PF12728">
    <property type="entry name" value="HTH_17"/>
    <property type="match status" value="1"/>
</dbReference>
<feature type="domain" description="Helix-turn-helix" evidence="1">
    <location>
        <begin position="6"/>
        <end position="57"/>
    </location>
</feature>
<dbReference type="InterPro" id="IPR009061">
    <property type="entry name" value="DNA-bd_dom_put_sf"/>
</dbReference>
<evidence type="ECO:0000313" key="2">
    <source>
        <dbReference type="EMBL" id="KAB8139069.1"/>
    </source>
</evidence>